<dbReference type="PANTHER" id="PTHR14359">
    <property type="entry name" value="HOMO-OLIGOMERIC FLAVIN CONTAINING CYS DECARBOXYLASE FAMILY"/>
    <property type="match status" value="1"/>
</dbReference>
<feature type="region of interest" description="Phosphopantothenoylcysteine decarboxylase" evidence="3">
    <location>
        <begin position="1"/>
        <end position="192"/>
    </location>
</feature>
<dbReference type="GO" id="GO:0004633">
    <property type="term" value="F:phosphopantothenoylcysteine decarboxylase activity"/>
    <property type="evidence" value="ECO:0007669"/>
    <property type="project" value="UniProtKB-UniRule"/>
</dbReference>
<reference evidence="7 8" key="1">
    <citation type="journal article" date="2017" name="Front. Microbiol.">
        <title>Comparative Genomic Analysis of the Class Epsilonproteobacteria and Proposed Reclassification to Epsilonbacteraeota (phyl. nov.).</title>
        <authorList>
            <person name="Waite D.W."/>
            <person name="Vanwonterghem I."/>
            <person name="Rinke C."/>
            <person name="Parks D.H."/>
            <person name="Zhang Y."/>
            <person name="Takai K."/>
            <person name="Sievert S.M."/>
            <person name="Simon J."/>
            <person name="Campbell B.J."/>
            <person name="Hanson T.E."/>
            <person name="Woyke T."/>
            <person name="Klotz M.G."/>
            <person name="Hugenholtz P."/>
        </authorList>
    </citation>
    <scope>NUCLEOTIDE SEQUENCE [LARGE SCALE GENOMIC DNA]</scope>
    <source>
        <strain evidence="7">UBA11420</strain>
    </source>
</reference>
<evidence type="ECO:0000259" key="5">
    <source>
        <dbReference type="Pfam" id="PF02441"/>
    </source>
</evidence>
<comment type="similarity">
    <text evidence="3 4">In the C-terminal section; belongs to the PPC synthetase family.</text>
</comment>
<comment type="cofactor">
    <cofactor evidence="3">
        <name>FMN</name>
        <dbReference type="ChEBI" id="CHEBI:58210"/>
    </cofactor>
    <text evidence="3">Binds 1 FMN per subunit.</text>
</comment>
<evidence type="ECO:0000256" key="3">
    <source>
        <dbReference type="HAMAP-Rule" id="MF_02225"/>
    </source>
</evidence>
<dbReference type="STRING" id="366522.GCA_001548055_01437"/>
<feature type="domain" description="Flavoprotein" evidence="5">
    <location>
        <begin position="9"/>
        <end position="174"/>
    </location>
</feature>
<dbReference type="InterPro" id="IPR036551">
    <property type="entry name" value="Flavin_trans-like"/>
</dbReference>
<comment type="similarity">
    <text evidence="3 4">In the N-terminal section; belongs to the HFCD (homo-oligomeric flavin containing Cys decarboxylase) superfamily.</text>
</comment>
<dbReference type="Pfam" id="PF04127">
    <property type="entry name" value="DFP"/>
    <property type="match status" value="1"/>
</dbReference>
<comment type="catalytic activity">
    <reaction evidence="3 4">
        <text>(R)-4'-phosphopantothenate + L-cysteine + CTP = N-[(R)-4-phosphopantothenoyl]-L-cysteine + CMP + diphosphate + H(+)</text>
        <dbReference type="Rhea" id="RHEA:19397"/>
        <dbReference type="ChEBI" id="CHEBI:10986"/>
        <dbReference type="ChEBI" id="CHEBI:15378"/>
        <dbReference type="ChEBI" id="CHEBI:33019"/>
        <dbReference type="ChEBI" id="CHEBI:35235"/>
        <dbReference type="ChEBI" id="CHEBI:37563"/>
        <dbReference type="ChEBI" id="CHEBI:59458"/>
        <dbReference type="ChEBI" id="CHEBI:60377"/>
        <dbReference type="EC" id="6.3.2.5"/>
    </reaction>
</comment>
<feature type="domain" description="DNA/pantothenate metabolism flavoprotein C-terminal" evidence="6">
    <location>
        <begin position="189"/>
        <end position="399"/>
    </location>
</feature>
<organism evidence="7 8">
    <name type="scientific">Sulfurospirillum cavolei</name>
    <dbReference type="NCBI Taxonomy" id="366522"/>
    <lineage>
        <taxon>Bacteria</taxon>
        <taxon>Pseudomonadati</taxon>
        <taxon>Campylobacterota</taxon>
        <taxon>Epsilonproteobacteria</taxon>
        <taxon>Campylobacterales</taxon>
        <taxon>Sulfurospirillaceae</taxon>
        <taxon>Sulfurospirillum</taxon>
    </lineage>
</organism>
<evidence type="ECO:0000256" key="2">
    <source>
        <dbReference type="ARBA" id="ARBA00023239"/>
    </source>
</evidence>
<dbReference type="InterPro" id="IPR035929">
    <property type="entry name" value="CoaB-like_sf"/>
</dbReference>
<keyword evidence="3" id="KW-0460">Magnesium</keyword>
<keyword evidence="3 4" id="KW-0288">FMN</keyword>
<name>A0A2D3W932_9BACT</name>
<comment type="function">
    <text evidence="3">Catalyzes two sequential steps in the biosynthesis of coenzyme A. In the first step cysteine is conjugated to 4'-phosphopantothenate to form 4-phosphopantothenoylcysteine. In the second step the latter compound is decarboxylated to form 4'-phosphopantotheine.</text>
</comment>
<dbReference type="GO" id="GO:0004632">
    <property type="term" value="F:phosphopantothenate--cysteine ligase activity"/>
    <property type="evidence" value="ECO:0007669"/>
    <property type="project" value="UniProtKB-UniRule"/>
</dbReference>
<comment type="caution">
    <text evidence="7">The sequence shown here is derived from an EMBL/GenBank/DDBJ whole genome shotgun (WGS) entry which is preliminary data.</text>
</comment>
<gene>
    <name evidence="3 7" type="primary">coaBC</name>
    <name evidence="7" type="ORF">CFH80_05055</name>
</gene>
<dbReference type="GO" id="GO:0015941">
    <property type="term" value="P:pantothenate catabolic process"/>
    <property type="evidence" value="ECO:0007669"/>
    <property type="project" value="InterPro"/>
</dbReference>
<comment type="cofactor">
    <cofactor evidence="3">
        <name>Mg(2+)</name>
        <dbReference type="ChEBI" id="CHEBI:18420"/>
    </cofactor>
</comment>
<dbReference type="GO" id="GO:0046872">
    <property type="term" value="F:metal ion binding"/>
    <property type="evidence" value="ECO:0007669"/>
    <property type="project" value="UniProtKB-KW"/>
</dbReference>
<feature type="active site" description="Proton donor" evidence="3">
    <location>
        <position position="160"/>
    </location>
</feature>
<dbReference type="EMBL" id="DLUG01000137">
    <property type="protein sequence ID" value="DAB36405.1"/>
    <property type="molecule type" value="Genomic_DNA"/>
</dbReference>
<comment type="pathway">
    <text evidence="3 4">Cofactor biosynthesis; coenzyme A biosynthesis; CoA from (R)-pantothenate: step 2/5.</text>
</comment>
<dbReference type="AlphaFoldDB" id="A0A2D3W932"/>
<dbReference type="Proteomes" id="UP000231638">
    <property type="component" value="Unassembled WGS sequence"/>
</dbReference>
<dbReference type="Gene3D" id="3.40.50.1950">
    <property type="entry name" value="Flavin prenyltransferase-like"/>
    <property type="match status" value="1"/>
</dbReference>
<keyword evidence="1 3" id="KW-0210">Decarboxylase</keyword>
<sequence>MRNTLLSGKKILVGVTGSIAIYKTLELIRLLVKASGDVKVVMSKDAKRFISPLTFETISQNKVLHVDTESWSEELSHIHIGKWADMFIIAPASVNTINKLSYGIADNLLTQTAIAFTKPILLAPSANTHMMLNPITQESLKRLQNFGYVIVAPESKLLACNDEGVGALASVEEIFYAAARVLLKEPFWEGRDVIITGGGTREKIDDVRCLSNFSSGKQALALATVAYLKGANVTLITGGEAPEFKAISTLHVSSSHELRTTLEAQMRLCQNAEKTPYLFMTAAISDYLPEHVHHGKLKKETLGESYCFKLKRNVDILSELDKTGWVVVGFKAETDEENALQNAQTMLEKKGLDGVCLNIVKEQNRFGSNQNEVYFIGLDAIVHLPLRSKFEIAEQIITLAQTL</sequence>
<evidence type="ECO:0000313" key="8">
    <source>
        <dbReference type="Proteomes" id="UP000231638"/>
    </source>
</evidence>
<evidence type="ECO:0000256" key="4">
    <source>
        <dbReference type="RuleBase" id="RU364078"/>
    </source>
</evidence>
<keyword evidence="3 4" id="KW-0285">Flavoprotein</keyword>
<comment type="function">
    <text evidence="4">Catalyzes two steps in the biosynthesis of coenzyme A. In the first step cysteine is conjugated to 4'-phosphopantothenate to form 4-phosphopantothenoylcysteine, in the latter compound is decarboxylated to form 4'-phosphopantotheine.</text>
</comment>
<dbReference type="GO" id="GO:0071513">
    <property type="term" value="C:phosphopantothenoylcysteine decarboxylase complex"/>
    <property type="evidence" value="ECO:0007669"/>
    <property type="project" value="TreeGrafter"/>
</dbReference>
<keyword evidence="2 3" id="KW-0456">Lyase</keyword>
<proteinExistence type="inferred from homology"/>
<keyword evidence="3" id="KW-0479">Metal-binding</keyword>
<protein>
    <recommendedName>
        <fullName evidence="3">Coenzyme A biosynthesis bifunctional protein CoaBC</fullName>
    </recommendedName>
    <alternativeName>
        <fullName evidence="3">DNA/pantothenate metabolism flavoprotein</fullName>
    </alternativeName>
    <alternativeName>
        <fullName evidence="3">Phosphopantothenoylcysteine synthetase/decarboxylase</fullName>
        <shortName evidence="3">PPCS-PPCDC</shortName>
    </alternativeName>
    <domain>
        <recommendedName>
            <fullName evidence="3">Phosphopantothenoylcysteine decarboxylase</fullName>
            <shortName evidence="3">PPC decarboxylase</shortName>
            <shortName evidence="3">PPC-DC</shortName>
            <ecNumber evidence="3">4.1.1.36</ecNumber>
        </recommendedName>
        <alternativeName>
            <fullName evidence="3">CoaC</fullName>
        </alternativeName>
    </domain>
    <domain>
        <recommendedName>
            <fullName evidence="3">Phosphopantothenate--cysteine ligase</fullName>
            <ecNumber evidence="3">6.3.2.5</ecNumber>
        </recommendedName>
        <alternativeName>
            <fullName evidence="3">CoaB</fullName>
        </alternativeName>
        <alternativeName>
            <fullName evidence="3">Phosphopantothenoylcysteine synthetase</fullName>
            <shortName evidence="3">PPC synthetase</shortName>
            <shortName evidence="3">PPC-S</shortName>
        </alternativeName>
    </domain>
</protein>
<keyword evidence="3 4" id="KW-0436">Ligase</keyword>
<dbReference type="UniPathway" id="UPA00241">
    <property type="reaction ID" value="UER00353"/>
</dbReference>
<dbReference type="EC" id="6.3.2.5" evidence="3"/>
<feature type="binding site" evidence="3">
    <location>
        <position position="330"/>
    </location>
    <ligand>
        <name>CTP</name>
        <dbReference type="ChEBI" id="CHEBI:37563"/>
    </ligand>
</feature>
<dbReference type="PANTHER" id="PTHR14359:SF6">
    <property type="entry name" value="PHOSPHOPANTOTHENOYLCYSTEINE DECARBOXYLASE"/>
    <property type="match status" value="1"/>
</dbReference>
<dbReference type="InterPro" id="IPR005252">
    <property type="entry name" value="CoaBC"/>
</dbReference>
<dbReference type="HAMAP" id="MF_02225">
    <property type="entry name" value="CoaBC"/>
    <property type="match status" value="1"/>
</dbReference>
<dbReference type="Gene3D" id="3.40.50.10300">
    <property type="entry name" value="CoaB-like"/>
    <property type="match status" value="1"/>
</dbReference>
<dbReference type="InterPro" id="IPR003382">
    <property type="entry name" value="Flavoprotein"/>
</dbReference>
<dbReference type="GO" id="GO:0010181">
    <property type="term" value="F:FMN binding"/>
    <property type="evidence" value="ECO:0007669"/>
    <property type="project" value="UniProtKB-UniRule"/>
</dbReference>
<keyword evidence="3" id="KW-0511">Multifunctional enzyme</keyword>
<evidence type="ECO:0000259" key="6">
    <source>
        <dbReference type="Pfam" id="PF04127"/>
    </source>
</evidence>
<dbReference type="EC" id="4.1.1.36" evidence="3"/>
<dbReference type="GO" id="GO:0015937">
    <property type="term" value="P:coenzyme A biosynthetic process"/>
    <property type="evidence" value="ECO:0007669"/>
    <property type="project" value="UniProtKB-UniRule"/>
</dbReference>
<comment type="catalytic activity">
    <reaction evidence="3 4">
        <text>N-[(R)-4-phosphopantothenoyl]-L-cysteine + H(+) = (R)-4'-phosphopantetheine + CO2</text>
        <dbReference type="Rhea" id="RHEA:16793"/>
        <dbReference type="ChEBI" id="CHEBI:15378"/>
        <dbReference type="ChEBI" id="CHEBI:16526"/>
        <dbReference type="ChEBI" id="CHEBI:59458"/>
        <dbReference type="ChEBI" id="CHEBI:61723"/>
        <dbReference type="EC" id="4.1.1.36"/>
    </reaction>
</comment>
<comment type="pathway">
    <text evidence="3 4">Cofactor biosynthesis; coenzyme A biosynthesis; CoA from (R)-pantothenate: step 3/5.</text>
</comment>
<comment type="caution">
    <text evidence="3">Lacks conserved residue(s) required for the propagation of feature annotation.</text>
</comment>
<dbReference type="InterPro" id="IPR007085">
    <property type="entry name" value="DNA/pantothenate-metab_flavo_C"/>
</dbReference>
<feature type="binding site" evidence="3">
    <location>
        <position position="350"/>
    </location>
    <ligand>
        <name>CTP</name>
        <dbReference type="ChEBI" id="CHEBI:37563"/>
    </ligand>
</feature>
<dbReference type="SUPFAM" id="SSF102645">
    <property type="entry name" value="CoaB-like"/>
    <property type="match status" value="1"/>
</dbReference>
<dbReference type="Pfam" id="PF02441">
    <property type="entry name" value="Flavoprotein"/>
    <property type="match status" value="1"/>
</dbReference>
<feature type="region of interest" description="Phosphopantothenate--cysteine ligase" evidence="3">
    <location>
        <begin position="193"/>
        <end position="403"/>
    </location>
</feature>
<evidence type="ECO:0000256" key="1">
    <source>
        <dbReference type="ARBA" id="ARBA00022793"/>
    </source>
</evidence>
<dbReference type="NCBIfam" id="TIGR00521">
    <property type="entry name" value="coaBC_dfp"/>
    <property type="match status" value="1"/>
</dbReference>
<accession>A0A2D3W932</accession>
<evidence type="ECO:0000313" key="7">
    <source>
        <dbReference type="EMBL" id="DAB36405.1"/>
    </source>
</evidence>
<feature type="binding site" evidence="3">
    <location>
        <position position="296"/>
    </location>
    <ligand>
        <name>CTP</name>
        <dbReference type="ChEBI" id="CHEBI:37563"/>
    </ligand>
</feature>
<dbReference type="SUPFAM" id="SSF52507">
    <property type="entry name" value="Homo-oligomeric flavin-containing Cys decarboxylases, HFCD"/>
    <property type="match status" value="1"/>
</dbReference>
<feature type="binding site" evidence="3">
    <location>
        <position position="286"/>
    </location>
    <ligand>
        <name>CTP</name>
        <dbReference type="ChEBI" id="CHEBI:37563"/>
    </ligand>
</feature>